<evidence type="ECO:0000259" key="3">
    <source>
        <dbReference type="PROSITE" id="PS01124"/>
    </source>
</evidence>
<keyword evidence="2" id="KW-0804">Transcription</keyword>
<dbReference type="SUPFAM" id="SSF46689">
    <property type="entry name" value="Homeodomain-like"/>
    <property type="match status" value="2"/>
</dbReference>
<evidence type="ECO:0000256" key="1">
    <source>
        <dbReference type="ARBA" id="ARBA00023015"/>
    </source>
</evidence>
<dbReference type="InterPro" id="IPR018060">
    <property type="entry name" value="HTH_AraC"/>
</dbReference>
<dbReference type="Gene3D" id="3.40.50.880">
    <property type="match status" value="1"/>
</dbReference>
<evidence type="ECO:0000313" key="5">
    <source>
        <dbReference type="Proteomes" id="UP001056937"/>
    </source>
</evidence>
<feature type="domain" description="HTH araC/xylS-type" evidence="3">
    <location>
        <begin position="229"/>
        <end position="327"/>
    </location>
</feature>
<sequence length="333" mass="36005">MTSEAAAAVPPERRKIVIATYAGAKMLDVTGPLQAFSEARLEDGRPAYTVVVASESGGLVGTDTGVALDTRTLDAATLRDVDTLLVAGGTLPEPLAQTEALRAALGAYLEWPRRLGSICTGAFILARSGLLDGREATTHWAACAQLAREYPRITVKSDSIFVNSGRIWTSAGVSAGIDMALAMIEQDLSHRAALDVARGLVLFLKRPGGQAQFSIELRQQMQDARGRFDALHLWIRANLDKDLSVPLLAGAAHMSPRNFARVYQRETGLSPARAVELMRIEAARRLLETAGDPIQRIAHRTGFGDDERMRRAFVKTLGVSPNAYRARFGRPSS</sequence>
<proteinExistence type="predicted"/>
<dbReference type="PANTHER" id="PTHR43130">
    <property type="entry name" value="ARAC-FAMILY TRANSCRIPTIONAL REGULATOR"/>
    <property type="match status" value="1"/>
</dbReference>
<dbReference type="CDD" id="cd03137">
    <property type="entry name" value="GATase1_AraC_1"/>
    <property type="match status" value="1"/>
</dbReference>
<dbReference type="Gene3D" id="1.10.10.60">
    <property type="entry name" value="Homeodomain-like"/>
    <property type="match status" value="1"/>
</dbReference>
<name>A0ABY4X977_9SPHN</name>
<dbReference type="InterPro" id="IPR002818">
    <property type="entry name" value="DJ-1/PfpI"/>
</dbReference>
<dbReference type="InterPro" id="IPR009057">
    <property type="entry name" value="Homeodomain-like_sf"/>
</dbReference>
<dbReference type="Pfam" id="PF12833">
    <property type="entry name" value="HTH_18"/>
    <property type="match status" value="1"/>
</dbReference>
<keyword evidence="1" id="KW-0805">Transcription regulation</keyword>
<dbReference type="InterPro" id="IPR029062">
    <property type="entry name" value="Class_I_gatase-like"/>
</dbReference>
<dbReference type="Proteomes" id="UP001056937">
    <property type="component" value="Chromosome 1"/>
</dbReference>
<dbReference type="InterPro" id="IPR052158">
    <property type="entry name" value="INH-QAR"/>
</dbReference>
<dbReference type="SUPFAM" id="SSF52317">
    <property type="entry name" value="Class I glutamine amidotransferase-like"/>
    <property type="match status" value="1"/>
</dbReference>
<dbReference type="RefSeq" id="WP_252167257.1">
    <property type="nucleotide sequence ID" value="NZ_CP084930.1"/>
</dbReference>
<dbReference type="EMBL" id="CP084930">
    <property type="protein sequence ID" value="USI73448.1"/>
    <property type="molecule type" value="Genomic_DNA"/>
</dbReference>
<dbReference type="Pfam" id="PF01965">
    <property type="entry name" value="DJ-1_PfpI"/>
    <property type="match status" value="1"/>
</dbReference>
<dbReference type="PANTHER" id="PTHR43130:SF3">
    <property type="entry name" value="HTH-TYPE TRANSCRIPTIONAL REGULATOR RV1931C"/>
    <property type="match status" value="1"/>
</dbReference>
<protein>
    <submittedName>
        <fullName evidence="4">DJ-1/PfpI family protein</fullName>
    </submittedName>
</protein>
<evidence type="ECO:0000313" key="4">
    <source>
        <dbReference type="EMBL" id="USI73448.1"/>
    </source>
</evidence>
<reference evidence="4" key="1">
    <citation type="journal article" date="2022" name="Toxins">
        <title>Genomic Analysis of Sphingopyxis sp. USTB-05 for Biodegrading Cyanobacterial Hepatotoxins.</title>
        <authorList>
            <person name="Liu C."/>
            <person name="Xu Q."/>
            <person name="Zhao Z."/>
            <person name="Zhang H."/>
            <person name="Liu X."/>
            <person name="Yin C."/>
            <person name="Liu Y."/>
            <person name="Yan H."/>
        </authorList>
    </citation>
    <scope>NUCLEOTIDE SEQUENCE</scope>
    <source>
        <strain evidence="4">NBD5</strain>
    </source>
</reference>
<organism evidence="4 5">
    <name type="scientific">Sphingomonas morindae</name>
    <dbReference type="NCBI Taxonomy" id="1541170"/>
    <lineage>
        <taxon>Bacteria</taxon>
        <taxon>Pseudomonadati</taxon>
        <taxon>Pseudomonadota</taxon>
        <taxon>Alphaproteobacteria</taxon>
        <taxon>Sphingomonadales</taxon>
        <taxon>Sphingomonadaceae</taxon>
        <taxon>Sphingomonas</taxon>
    </lineage>
</organism>
<dbReference type="PROSITE" id="PS01124">
    <property type="entry name" value="HTH_ARAC_FAMILY_2"/>
    <property type="match status" value="1"/>
</dbReference>
<keyword evidence="5" id="KW-1185">Reference proteome</keyword>
<dbReference type="SMART" id="SM00342">
    <property type="entry name" value="HTH_ARAC"/>
    <property type="match status" value="1"/>
</dbReference>
<evidence type="ECO:0000256" key="2">
    <source>
        <dbReference type="ARBA" id="ARBA00023163"/>
    </source>
</evidence>
<accession>A0ABY4X977</accession>
<gene>
    <name evidence="4" type="ORF">LHA26_02915</name>
</gene>